<dbReference type="InterPro" id="IPR000182">
    <property type="entry name" value="GNAT_dom"/>
</dbReference>
<evidence type="ECO:0000256" key="1">
    <source>
        <dbReference type="ARBA" id="ARBA00022679"/>
    </source>
</evidence>
<evidence type="ECO:0000256" key="2">
    <source>
        <dbReference type="ARBA" id="ARBA00023315"/>
    </source>
</evidence>
<name>F0EYU0_9NEIS</name>
<dbReference type="GO" id="GO:0016747">
    <property type="term" value="F:acyltransferase activity, transferring groups other than amino-acyl groups"/>
    <property type="evidence" value="ECO:0007669"/>
    <property type="project" value="InterPro"/>
</dbReference>
<dbReference type="Proteomes" id="UP000004088">
    <property type="component" value="Unassembled WGS sequence"/>
</dbReference>
<keyword evidence="1 4" id="KW-0808">Transferase</keyword>
<dbReference type="InterPro" id="IPR050832">
    <property type="entry name" value="Bact_Acetyltransf"/>
</dbReference>
<evidence type="ECO:0000313" key="5">
    <source>
        <dbReference type="Proteomes" id="UP000004088"/>
    </source>
</evidence>
<reference evidence="4 5" key="1">
    <citation type="submission" date="2011-01" db="EMBL/GenBank/DDBJ databases">
        <authorList>
            <person name="Muzny D."/>
            <person name="Qin X."/>
            <person name="Deng J."/>
            <person name="Jiang H."/>
            <person name="Liu Y."/>
            <person name="Qu J."/>
            <person name="Song X.-Z."/>
            <person name="Zhang L."/>
            <person name="Thornton R."/>
            <person name="Coyle M."/>
            <person name="Francisco L."/>
            <person name="Jackson L."/>
            <person name="Javaid M."/>
            <person name="Korchina V."/>
            <person name="Kovar C."/>
            <person name="Mata R."/>
            <person name="Mathew T."/>
            <person name="Ngo R."/>
            <person name="Nguyen L."/>
            <person name="Nguyen N."/>
            <person name="Okwuonu G."/>
            <person name="Ongeri F."/>
            <person name="Pham C."/>
            <person name="Simmons D."/>
            <person name="Wilczek-Boney K."/>
            <person name="Hale W."/>
            <person name="Jakkamsetti A."/>
            <person name="Pham P."/>
            <person name="Ruth R."/>
            <person name="San Lucas F."/>
            <person name="Warren J."/>
            <person name="Zhang J."/>
            <person name="Zhao Z."/>
            <person name="Zhou C."/>
            <person name="Zhu D."/>
            <person name="Lee S."/>
            <person name="Bess C."/>
            <person name="Blankenburg K."/>
            <person name="Forbes L."/>
            <person name="Fu Q."/>
            <person name="Gubbala S."/>
            <person name="Hirani K."/>
            <person name="Jayaseelan J.C."/>
            <person name="Lara F."/>
            <person name="Munidasa M."/>
            <person name="Palculict T."/>
            <person name="Patil S."/>
            <person name="Pu L.-L."/>
            <person name="Saada N."/>
            <person name="Tang L."/>
            <person name="Weissenberger G."/>
            <person name="Zhu Y."/>
            <person name="Hemphill L."/>
            <person name="Shang Y."/>
            <person name="Youmans B."/>
            <person name="Ayvaz T."/>
            <person name="Ross M."/>
            <person name="Santibanez J."/>
            <person name="Aqrawi P."/>
            <person name="Gross S."/>
            <person name="Joshi V."/>
            <person name="Fowler G."/>
            <person name="Nazareth L."/>
            <person name="Reid J."/>
            <person name="Worley K."/>
            <person name="Petrosino J."/>
            <person name="Highlander S."/>
            <person name="Gibbs R."/>
        </authorList>
    </citation>
    <scope>NUCLEOTIDE SEQUENCE [LARGE SCALE GENOMIC DNA]</scope>
    <source>
        <strain evidence="4 5">ATCC 33394</strain>
    </source>
</reference>
<organism evidence="4 5">
    <name type="scientific">Kingella denitrificans ATCC 33394</name>
    <dbReference type="NCBI Taxonomy" id="888741"/>
    <lineage>
        <taxon>Bacteria</taxon>
        <taxon>Pseudomonadati</taxon>
        <taxon>Pseudomonadota</taxon>
        <taxon>Betaproteobacteria</taxon>
        <taxon>Neisseriales</taxon>
        <taxon>Neisseriaceae</taxon>
        <taxon>Kingella</taxon>
    </lineage>
</organism>
<dbReference type="SUPFAM" id="SSF55729">
    <property type="entry name" value="Acyl-CoA N-acyltransferases (Nat)"/>
    <property type="match status" value="1"/>
</dbReference>
<proteinExistence type="predicted"/>
<protein>
    <submittedName>
        <fullName evidence="4">Acetyltransferase, GNAT family</fullName>
    </submittedName>
</protein>
<dbReference type="PROSITE" id="PS51186">
    <property type="entry name" value="GNAT"/>
    <property type="match status" value="1"/>
</dbReference>
<dbReference type="Pfam" id="PF00583">
    <property type="entry name" value="Acetyltransf_1"/>
    <property type="match status" value="1"/>
</dbReference>
<gene>
    <name evidence="4" type="ORF">HMPREF9098_1024</name>
</gene>
<dbReference type="HOGENOM" id="CLU_117112_3_0_4"/>
<evidence type="ECO:0000259" key="3">
    <source>
        <dbReference type="PROSITE" id="PS51186"/>
    </source>
</evidence>
<dbReference type="CDD" id="cd04301">
    <property type="entry name" value="NAT_SF"/>
    <property type="match status" value="1"/>
</dbReference>
<dbReference type="PANTHER" id="PTHR43877">
    <property type="entry name" value="AMINOALKYLPHOSPHONATE N-ACETYLTRANSFERASE-RELATED-RELATED"/>
    <property type="match status" value="1"/>
</dbReference>
<dbReference type="STRING" id="888741.HMPREF9098_1024"/>
<feature type="domain" description="N-acetyltransferase" evidence="3">
    <location>
        <begin position="28"/>
        <end position="180"/>
    </location>
</feature>
<dbReference type="InterPro" id="IPR016181">
    <property type="entry name" value="Acyl_CoA_acyltransferase"/>
</dbReference>
<sequence length="183" mass="20505">MTASLPNDFQAVRKPKKQPAPLEAILPINIVPLAEQPQHIDTLAHALHAEWHDFAPWQNVEKIRAYYARCLEGNDLPLAWLAVDGGRLLGSAALKRHDIAALPQYEYWLGDVFVLPEARGRGVGRHLVEHALLEARRLGLPELYLYTPDVQAVYAKYGWHEIETRPHNGETVSVMRLALDGGA</sequence>
<evidence type="ECO:0000313" key="4">
    <source>
        <dbReference type="EMBL" id="EGC17698.1"/>
    </source>
</evidence>
<keyword evidence="2" id="KW-0012">Acyltransferase</keyword>
<comment type="caution">
    <text evidence="4">The sequence shown here is derived from an EMBL/GenBank/DDBJ whole genome shotgun (WGS) entry which is preliminary data.</text>
</comment>
<dbReference type="AlphaFoldDB" id="F0EYU0"/>
<dbReference type="Gene3D" id="3.40.630.30">
    <property type="match status" value="1"/>
</dbReference>
<accession>F0EYU0</accession>
<dbReference type="EMBL" id="AEWV01000015">
    <property type="protein sequence ID" value="EGC17698.1"/>
    <property type="molecule type" value="Genomic_DNA"/>
</dbReference>
<keyword evidence="5" id="KW-1185">Reference proteome</keyword>